<keyword evidence="2" id="KW-1185">Reference proteome</keyword>
<dbReference type="EMBL" id="SOEO01000002">
    <property type="protein sequence ID" value="TDX83976.1"/>
    <property type="molecule type" value="Genomic_DNA"/>
</dbReference>
<evidence type="ECO:0000313" key="2">
    <source>
        <dbReference type="Proteomes" id="UP000295313"/>
    </source>
</evidence>
<accession>A0A4V3H2G0</accession>
<dbReference type="Proteomes" id="UP000295313">
    <property type="component" value="Unassembled WGS sequence"/>
</dbReference>
<evidence type="ECO:0000313" key="1">
    <source>
        <dbReference type="EMBL" id="TDX83976.1"/>
    </source>
</evidence>
<protein>
    <submittedName>
        <fullName evidence="1">Uncharacterized protein</fullName>
    </submittedName>
</protein>
<proteinExistence type="predicted"/>
<sequence length="98" mass="11225">MNTELKIVMQNEVGTAIGNDTKSLCLVWKNEDEQNNELANLIIDAGNTIQSCGLLPSQLLKQRDEMREMLKLLFDKLPYAKYQVEKNKIKNILESTKL</sequence>
<comment type="caution">
    <text evidence="1">The sequence shown here is derived from an EMBL/GenBank/DDBJ whole genome shotgun (WGS) entry which is preliminary data.</text>
</comment>
<gene>
    <name evidence="1" type="ORF">B0I22_1564</name>
</gene>
<name>A0A4V3H2G0_9FLAO</name>
<organism evidence="1 2">
    <name type="scientific">Epilithonimonas xixisoli</name>
    <dbReference type="NCBI Taxonomy" id="1476462"/>
    <lineage>
        <taxon>Bacteria</taxon>
        <taxon>Pseudomonadati</taxon>
        <taxon>Bacteroidota</taxon>
        <taxon>Flavobacteriia</taxon>
        <taxon>Flavobacteriales</taxon>
        <taxon>Weeksellaceae</taxon>
        <taxon>Chryseobacterium group</taxon>
        <taxon>Epilithonimonas</taxon>
    </lineage>
</organism>
<dbReference type="AlphaFoldDB" id="A0A4V3H2G0"/>
<dbReference type="RefSeq" id="WP_133944029.1">
    <property type="nucleotide sequence ID" value="NZ_SOEO01000002.1"/>
</dbReference>
<reference evidence="1 2" key="1">
    <citation type="submission" date="2019-03" db="EMBL/GenBank/DDBJ databases">
        <title>Genomic Encyclopedia of Type Strains, Phase III (KMG-III): the genomes of soil and plant-associated and newly described type strains.</title>
        <authorList>
            <person name="Whitman W."/>
        </authorList>
    </citation>
    <scope>NUCLEOTIDE SEQUENCE [LARGE SCALE GENOMIC DNA]</scope>
    <source>
        <strain evidence="1 2">CGMCC 1.12802</strain>
    </source>
</reference>